<feature type="coiled-coil region" evidence="1">
    <location>
        <begin position="81"/>
        <end position="108"/>
    </location>
</feature>
<dbReference type="Gene3D" id="3.30.1150.10">
    <property type="match status" value="1"/>
</dbReference>
<dbReference type="GO" id="GO:0098797">
    <property type="term" value="C:plasma membrane protein complex"/>
    <property type="evidence" value="ECO:0007669"/>
    <property type="project" value="TreeGrafter"/>
</dbReference>
<accession>A0A967DYW4</accession>
<dbReference type="PANTHER" id="PTHR33446:SF2">
    <property type="entry name" value="PROTEIN TONB"/>
    <property type="match status" value="1"/>
</dbReference>
<dbReference type="InterPro" id="IPR051045">
    <property type="entry name" value="TonB-dependent_transducer"/>
</dbReference>
<evidence type="ECO:0000313" key="4">
    <source>
        <dbReference type="EMBL" id="NGZ88792.1"/>
    </source>
</evidence>
<proteinExistence type="predicted"/>
<dbReference type="SUPFAM" id="SSF74653">
    <property type="entry name" value="TolA/TonB C-terminal domain"/>
    <property type="match status" value="1"/>
</dbReference>
<dbReference type="PANTHER" id="PTHR33446">
    <property type="entry name" value="PROTEIN TONB-RELATED"/>
    <property type="match status" value="1"/>
</dbReference>
<keyword evidence="5" id="KW-1185">Reference proteome</keyword>
<dbReference type="EMBL" id="JAANAS010000001">
    <property type="protein sequence ID" value="NGZ88792.1"/>
    <property type="molecule type" value="Genomic_DNA"/>
</dbReference>
<evidence type="ECO:0000313" key="5">
    <source>
        <dbReference type="Proteomes" id="UP000643701"/>
    </source>
</evidence>
<keyword evidence="2" id="KW-1133">Transmembrane helix</keyword>
<protein>
    <submittedName>
        <fullName evidence="4">Energy transducer TonB</fullName>
    </submittedName>
</protein>
<dbReference type="InterPro" id="IPR037682">
    <property type="entry name" value="TonB_C"/>
</dbReference>
<organism evidence="4 5">
    <name type="scientific">Psychroflexus maritimus</name>
    <dbReference type="NCBI Taxonomy" id="2714865"/>
    <lineage>
        <taxon>Bacteria</taxon>
        <taxon>Pseudomonadati</taxon>
        <taxon>Bacteroidota</taxon>
        <taxon>Flavobacteriia</taxon>
        <taxon>Flavobacteriales</taxon>
        <taxon>Flavobacteriaceae</taxon>
        <taxon>Psychroflexus</taxon>
    </lineage>
</organism>
<dbReference type="GO" id="GO:0055085">
    <property type="term" value="P:transmembrane transport"/>
    <property type="evidence" value="ECO:0007669"/>
    <property type="project" value="InterPro"/>
</dbReference>
<evidence type="ECO:0000259" key="3">
    <source>
        <dbReference type="Pfam" id="PF03544"/>
    </source>
</evidence>
<evidence type="ECO:0000256" key="2">
    <source>
        <dbReference type="SAM" id="Phobius"/>
    </source>
</evidence>
<dbReference type="Pfam" id="PF03544">
    <property type="entry name" value="TonB_C"/>
    <property type="match status" value="1"/>
</dbReference>
<dbReference type="GO" id="GO:0031992">
    <property type="term" value="F:energy transducer activity"/>
    <property type="evidence" value="ECO:0007669"/>
    <property type="project" value="TreeGrafter"/>
</dbReference>
<dbReference type="AlphaFoldDB" id="A0A967DYW4"/>
<keyword evidence="1" id="KW-0175">Coiled coil</keyword>
<feature type="domain" description="TonB C-terminal" evidence="3">
    <location>
        <begin position="178"/>
        <end position="238"/>
    </location>
</feature>
<sequence>MKPKKSEKANIGKKSFLFFQLGLVFMLALSYVMIEWKTYDKTEYQEEIVEMNLLDDEEVPITEMIQAPPPPPPPPPAPEIIEIIEDDSEEEEVEIEETEVDLEDEIVEVDEVADIGSDDVIEEVPFSSISDVPVFPGCEKEKTNEARKQCMQQKIQDYVSKKFDTSIGRDLGLSGINRVYISFVIDQNGNIVNVRGRSQHPRLTKEGERVVSKLPDMKPGKQRGRAVRVSYNLPIVFQIQD</sequence>
<evidence type="ECO:0000256" key="1">
    <source>
        <dbReference type="SAM" id="Coils"/>
    </source>
</evidence>
<feature type="transmembrane region" description="Helical" evidence="2">
    <location>
        <begin position="16"/>
        <end position="34"/>
    </location>
</feature>
<name>A0A967DYW4_9FLAO</name>
<comment type="caution">
    <text evidence="4">The sequence shown here is derived from an EMBL/GenBank/DDBJ whole genome shotgun (WGS) entry which is preliminary data.</text>
</comment>
<dbReference type="Proteomes" id="UP000643701">
    <property type="component" value="Unassembled WGS sequence"/>
</dbReference>
<keyword evidence="2" id="KW-0812">Transmembrane</keyword>
<gene>
    <name evidence="4" type="ORF">G7034_00835</name>
</gene>
<dbReference type="RefSeq" id="WP_166399055.1">
    <property type="nucleotide sequence ID" value="NZ_JAANAS010000001.1"/>
</dbReference>
<reference evidence="4" key="1">
    <citation type="submission" date="2020-03" db="EMBL/GenBank/DDBJ databases">
        <title>Psychroflexus Maritimus sp. nov., isolate from marine sediment.</title>
        <authorList>
            <person name="Zhong Y.-L."/>
        </authorList>
    </citation>
    <scope>NUCLEOTIDE SEQUENCE</scope>
    <source>
        <strain evidence="4">C1</strain>
    </source>
</reference>
<keyword evidence="2" id="KW-0472">Membrane</keyword>